<sequence length="32" mass="3770">MRDKSGLLVRHVHLPQKESKLSEHHLCDFLES</sequence>
<name>A0A0K2VJD9_LEPSM</name>
<evidence type="ECO:0000313" key="1">
    <source>
        <dbReference type="EMBL" id="CDW50317.1"/>
    </source>
</evidence>
<dbReference type="AlphaFoldDB" id="A0A0K2VJD9"/>
<dbReference type="EMBL" id="HACA01032956">
    <property type="protein sequence ID" value="CDW50317.1"/>
    <property type="molecule type" value="Transcribed_RNA"/>
</dbReference>
<organism evidence="1">
    <name type="scientific">Lepeophtheirus salmonis</name>
    <name type="common">Salmon louse</name>
    <name type="synonym">Caligus salmonis</name>
    <dbReference type="NCBI Taxonomy" id="72036"/>
    <lineage>
        <taxon>Eukaryota</taxon>
        <taxon>Metazoa</taxon>
        <taxon>Ecdysozoa</taxon>
        <taxon>Arthropoda</taxon>
        <taxon>Crustacea</taxon>
        <taxon>Multicrustacea</taxon>
        <taxon>Hexanauplia</taxon>
        <taxon>Copepoda</taxon>
        <taxon>Siphonostomatoida</taxon>
        <taxon>Caligidae</taxon>
        <taxon>Lepeophtheirus</taxon>
    </lineage>
</organism>
<reference evidence="1" key="1">
    <citation type="submission" date="2014-05" db="EMBL/GenBank/DDBJ databases">
        <authorList>
            <person name="Chronopoulou M."/>
        </authorList>
    </citation>
    <scope>NUCLEOTIDE SEQUENCE</scope>
    <source>
        <tissue evidence="1">Whole organism</tissue>
    </source>
</reference>
<protein>
    <submittedName>
        <fullName evidence="1">Uncharacterized protein</fullName>
    </submittedName>
</protein>
<accession>A0A0K2VJD9</accession>
<proteinExistence type="predicted"/>